<gene>
    <name evidence="1" type="ORF">GIW47_07690</name>
</gene>
<dbReference type="RefSeq" id="WP_236269797.1">
    <property type="nucleotide sequence ID" value="NZ_WKDU01000006.1"/>
</dbReference>
<sequence length="178" mass="19612">MTTTIELIASHKQQLTEAEALSDSLGIEWEKGARSGADVSEIEDRIDVTARLVKRLSLRLETLNDQLVNEAEQDRISRAAALRDQVIGKYQALAADYSKIKAAADKLTGQLERFNQQGIEVAEVDVRRLKELGGLSLPHEVASIFVGHTFDSLAFDDAWRTTHHMASHGLESAAYIVG</sequence>
<dbReference type="EMBL" id="WKDU01000006">
    <property type="protein sequence ID" value="MCF5152502.1"/>
    <property type="molecule type" value="Genomic_DNA"/>
</dbReference>
<keyword evidence="2" id="KW-1185">Reference proteome</keyword>
<evidence type="ECO:0000313" key="2">
    <source>
        <dbReference type="Proteomes" id="UP000814074"/>
    </source>
</evidence>
<dbReference type="Proteomes" id="UP000814074">
    <property type="component" value="Unassembled WGS sequence"/>
</dbReference>
<evidence type="ECO:0000313" key="1">
    <source>
        <dbReference type="EMBL" id="MCF5152502.1"/>
    </source>
</evidence>
<proteinExistence type="predicted"/>
<comment type="caution">
    <text evidence="1">The sequence shown here is derived from an EMBL/GenBank/DDBJ whole genome shotgun (WGS) entry which is preliminary data.</text>
</comment>
<organism evidence="1 2">
    <name type="scientific">Pseudomonas lactis</name>
    <dbReference type="NCBI Taxonomy" id="1615674"/>
    <lineage>
        <taxon>Bacteria</taxon>
        <taxon>Pseudomonadati</taxon>
        <taxon>Pseudomonadota</taxon>
        <taxon>Gammaproteobacteria</taxon>
        <taxon>Pseudomonadales</taxon>
        <taxon>Pseudomonadaceae</taxon>
        <taxon>Pseudomonas</taxon>
    </lineage>
</organism>
<reference evidence="1 2" key="1">
    <citation type="submission" date="2019-11" db="EMBL/GenBank/DDBJ databases">
        <title>Epiphytic Pseudomonas syringae from cherry orchards.</title>
        <authorList>
            <person name="Hulin M.T."/>
        </authorList>
    </citation>
    <scope>NUCLEOTIDE SEQUENCE [LARGE SCALE GENOMIC DNA]</scope>
    <source>
        <strain evidence="1 2">PA-6-3B</strain>
    </source>
</reference>
<protein>
    <submittedName>
        <fullName evidence="1">Uncharacterized protein</fullName>
    </submittedName>
</protein>
<name>A0ABS9FM95_9PSED</name>
<accession>A0ABS9FM95</accession>